<evidence type="ECO:0000313" key="3">
    <source>
        <dbReference type="Proteomes" id="UP000243579"/>
    </source>
</evidence>
<keyword evidence="1" id="KW-1133">Transmembrane helix</keyword>
<gene>
    <name evidence="2" type="ORF">ACHHYP_00090</name>
</gene>
<accession>A0A1V9ZBP4</accession>
<keyword evidence="3" id="KW-1185">Reference proteome</keyword>
<feature type="non-terminal residue" evidence="2">
    <location>
        <position position="75"/>
    </location>
</feature>
<proteinExistence type="predicted"/>
<comment type="caution">
    <text evidence="2">The sequence shown here is derived from an EMBL/GenBank/DDBJ whole genome shotgun (WGS) entry which is preliminary data.</text>
</comment>
<dbReference type="AlphaFoldDB" id="A0A1V9ZBP4"/>
<dbReference type="Proteomes" id="UP000243579">
    <property type="component" value="Unassembled WGS sequence"/>
</dbReference>
<evidence type="ECO:0000313" key="2">
    <source>
        <dbReference type="EMBL" id="OQR95413.1"/>
    </source>
</evidence>
<keyword evidence="1" id="KW-0812">Transmembrane</keyword>
<dbReference type="OrthoDB" id="79567at2759"/>
<keyword evidence="1" id="KW-0472">Membrane</keyword>
<reference evidence="2 3" key="1">
    <citation type="journal article" date="2014" name="Genome Biol. Evol.">
        <title>The secreted proteins of Achlya hypogyna and Thraustotheca clavata identify the ancestral oomycete secretome and reveal gene acquisitions by horizontal gene transfer.</title>
        <authorList>
            <person name="Misner I."/>
            <person name="Blouin N."/>
            <person name="Leonard G."/>
            <person name="Richards T.A."/>
            <person name="Lane C.E."/>
        </authorList>
    </citation>
    <scope>NUCLEOTIDE SEQUENCE [LARGE SCALE GENOMIC DNA]</scope>
    <source>
        <strain evidence="2 3">ATCC 48635</strain>
    </source>
</reference>
<name>A0A1V9ZBP4_ACHHY</name>
<evidence type="ECO:0000256" key="1">
    <source>
        <dbReference type="SAM" id="Phobius"/>
    </source>
</evidence>
<dbReference type="EMBL" id="JNBR01000305">
    <property type="protein sequence ID" value="OQR95413.1"/>
    <property type="molecule type" value="Genomic_DNA"/>
</dbReference>
<sequence length="75" mass="8402">MHYVEAFSSLVYLTSSLTCCIYYLSLLSPSFANDLWWADFNLSGHEAFLVDLANVKLAFTSATTLDVYSNSSVIY</sequence>
<feature type="transmembrane region" description="Helical" evidence="1">
    <location>
        <begin position="6"/>
        <end position="24"/>
    </location>
</feature>
<protein>
    <submittedName>
        <fullName evidence="2">Uncharacterized protein</fullName>
    </submittedName>
</protein>
<organism evidence="2 3">
    <name type="scientific">Achlya hypogyna</name>
    <name type="common">Oomycete</name>
    <name type="synonym">Protoachlya hypogyna</name>
    <dbReference type="NCBI Taxonomy" id="1202772"/>
    <lineage>
        <taxon>Eukaryota</taxon>
        <taxon>Sar</taxon>
        <taxon>Stramenopiles</taxon>
        <taxon>Oomycota</taxon>
        <taxon>Saprolegniomycetes</taxon>
        <taxon>Saprolegniales</taxon>
        <taxon>Achlyaceae</taxon>
        <taxon>Achlya</taxon>
    </lineage>
</organism>